<dbReference type="EMBL" id="CP036318">
    <property type="protein sequence ID" value="QDV56374.1"/>
    <property type="molecule type" value="Genomic_DNA"/>
</dbReference>
<dbReference type="InterPro" id="IPR036770">
    <property type="entry name" value="Ankyrin_rpt-contain_sf"/>
</dbReference>
<dbReference type="PANTHER" id="PTHR24173">
    <property type="entry name" value="ANKYRIN REPEAT CONTAINING"/>
    <property type="match status" value="1"/>
</dbReference>
<dbReference type="Pfam" id="PF12796">
    <property type="entry name" value="Ank_2"/>
    <property type="match status" value="1"/>
</dbReference>
<evidence type="ECO:0000313" key="4">
    <source>
        <dbReference type="EMBL" id="QDV56374.1"/>
    </source>
</evidence>
<name>A0A518ITF6_9BACT</name>
<reference evidence="4 5" key="1">
    <citation type="submission" date="2019-02" db="EMBL/GenBank/DDBJ databases">
        <title>Deep-cultivation of Planctomycetes and their phenomic and genomic characterization uncovers novel biology.</title>
        <authorList>
            <person name="Wiegand S."/>
            <person name="Jogler M."/>
            <person name="Boedeker C."/>
            <person name="Pinto D."/>
            <person name="Vollmers J."/>
            <person name="Rivas-Marin E."/>
            <person name="Kohn T."/>
            <person name="Peeters S.H."/>
            <person name="Heuer A."/>
            <person name="Rast P."/>
            <person name="Oberbeckmann S."/>
            <person name="Bunk B."/>
            <person name="Jeske O."/>
            <person name="Meyerdierks A."/>
            <person name="Storesund J.E."/>
            <person name="Kallscheuer N."/>
            <person name="Luecker S."/>
            <person name="Lage O.M."/>
            <person name="Pohl T."/>
            <person name="Merkel B.J."/>
            <person name="Hornburger P."/>
            <person name="Mueller R.-W."/>
            <person name="Bruemmer F."/>
            <person name="Labrenz M."/>
            <person name="Spormann A.M."/>
            <person name="Op den Camp H."/>
            <person name="Overmann J."/>
            <person name="Amann R."/>
            <person name="Jetten M.S.M."/>
            <person name="Mascher T."/>
            <person name="Medema M.H."/>
            <person name="Devos D.P."/>
            <person name="Kaster A.-K."/>
            <person name="Ovreas L."/>
            <person name="Rohde M."/>
            <person name="Galperin M.Y."/>
            <person name="Jogler C."/>
        </authorList>
    </citation>
    <scope>NUCLEOTIDE SEQUENCE [LARGE SCALE GENOMIC DNA]</scope>
    <source>
        <strain evidence="4 5">Mal33</strain>
    </source>
</reference>
<protein>
    <submittedName>
        <fullName evidence="4">Ankyrin repeats (3 copies)</fullName>
    </submittedName>
</protein>
<dbReference type="InterPro" id="IPR002110">
    <property type="entry name" value="Ankyrin_rpt"/>
</dbReference>
<dbReference type="AlphaFoldDB" id="A0A518ITF6"/>
<dbReference type="PROSITE" id="PS50297">
    <property type="entry name" value="ANK_REP_REGION"/>
    <property type="match status" value="2"/>
</dbReference>
<dbReference type="SMART" id="SM00248">
    <property type="entry name" value="ANK"/>
    <property type="match status" value="2"/>
</dbReference>
<keyword evidence="1" id="KW-0677">Repeat</keyword>
<dbReference type="Proteomes" id="UP000316770">
    <property type="component" value="Chromosome"/>
</dbReference>
<evidence type="ECO:0000256" key="1">
    <source>
        <dbReference type="ARBA" id="ARBA00022737"/>
    </source>
</evidence>
<sequence length="855" mass="94132">MSRLMEPIEHVFVRHCLPAKHGDFERVKPLLRSGFDDSGSMSTAGLPALEACEANGRWTIAWEQAGSAWVLLDSNAAAAETLYRDNCKSRRSEVVWVRRTGDQFDFHWTAARKCVVDFRDHPGQPPIVKHDAANEAIAKCLQAGNGQEVFASLCKVAELLVPAESISVATQRFRIVPPRGRRARKSLGDFVIFSAPGLAPGENEAADRLAEAIDAGDVSALRQSIADGAPLDQLPDRSLSPLLLALYRCGTTKTWRQCAQALIDAGCRIDPVDGEPLVIEACSHLLSEQASVEILQLLIENGADLNARDRRGMTALDLSASRRRNQVVAFLIEHGADPTIETRQDQTIVDEIRNRVDQAAQYGKRSEYAETLELLTGVPYQVPDSLQLSDAVRSEAERFLSIVEARHLRKLLPKTVEIQSIKASRLNNFETFKPWCRELQQLGFVEACHVMTCVALQVPQTILTDPRRRFDAILGDDGPLAPGGLRLEIVASAADGRIISVANKALQDDPRWRPTFLQSHVLEGRPVSELVDRMVELTKGIQLNEIAVDQAVDRYRGGVERLIEGMRQRTREVERSRIVDADGNVPRFERIGVYLQPRLGSQPDDLTSFSVAQSAERSFADDSGESKRSDPGRDLCETVRDAAVLAALDHLQMAGALHDESKIAAGIDAGMAFFQALQDPSSEARDRWLAEPLCLILALASSRGRWDAVQAIAGGLSAEFLDASARFPDDPPVAMAEVLALVANRFGNQTSWDDSQLFASIAASRSKHAQLLAAVISAIDTADAPGFELAFTESLRHASKRKPRADWSFDLDRAVAWYETILWHLAAHRELPLPKLSEKQSDWLLCCEAPARGSD</sequence>
<evidence type="ECO:0000256" key="3">
    <source>
        <dbReference type="PROSITE-ProRule" id="PRU00023"/>
    </source>
</evidence>
<dbReference type="Gene3D" id="1.25.40.20">
    <property type="entry name" value="Ankyrin repeat-containing domain"/>
    <property type="match status" value="1"/>
</dbReference>
<dbReference type="PANTHER" id="PTHR24173:SF74">
    <property type="entry name" value="ANKYRIN REPEAT DOMAIN-CONTAINING PROTEIN 16"/>
    <property type="match status" value="1"/>
</dbReference>
<dbReference type="RefSeq" id="WP_197453182.1">
    <property type="nucleotide sequence ID" value="NZ_CP036318.1"/>
</dbReference>
<keyword evidence="2 3" id="KW-0040">ANK repeat</keyword>
<dbReference type="PROSITE" id="PS50088">
    <property type="entry name" value="ANK_REPEAT"/>
    <property type="match status" value="2"/>
</dbReference>
<proteinExistence type="predicted"/>
<accession>A0A518ITF6</accession>
<evidence type="ECO:0000313" key="5">
    <source>
        <dbReference type="Proteomes" id="UP000316770"/>
    </source>
</evidence>
<organism evidence="4 5">
    <name type="scientific">Rosistilla oblonga</name>
    <dbReference type="NCBI Taxonomy" id="2527990"/>
    <lineage>
        <taxon>Bacteria</taxon>
        <taxon>Pseudomonadati</taxon>
        <taxon>Planctomycetota</taxon>
        <taxon>Planctomycetia</taxon>
        <taxon>Pirellulales</taxon>
        <taxon>Pirellulaceae</taxon>
        <taxon>Rosistilla</taxon>
    </lineage>
</organism>
<feature type="repeat" description="ANK" evidence="3">
    <location>
        <begin position="311"/>
        <end position="343"/>
    </location>
</feature>
<gene>
    <name evidence="4" type="ORF">Mal33_23630</name>
</gene>
<dbReference type="SUPFAM" id="SSF48403">
    <property type="entry name" value="Ankyrin repeat"/>
    <property type="match status" value="1"/>
</dbReference>
<feature type="repeat" description="ANK" evidence="3">
    <location>
        <begin position="284"/>
        <end position="310"/>
    </location>
</feature>
<keyword evidence="5" id="KW-1185">Reference proteome</keyword>
<evidence type="ECO:0000256" key="2">
    <source>
        <dbReference type="ARBA" id="ARBA00023043"/>
    </source>
</evidence>